<dbReference type="Pfam" id="PF09848">
    <property type="entry name" value="SLFN-g3_helicase"/>
    <property type="match status" value="1"/>
</dbReference>
<evidence type="ECO:0000313" key="2">
    <source>
        <dbReference type="EMBL" id="MFC3000666.1"/>
    </source>
</evidence>
<keyword evidence="2" id="KW-0547">Nucleotide-binding</keyword>
<name>A0ABV7BUT4_9PROT</name>
<accession>A0ABV7BUT4</accession>
<feature type="domain" description="Schlafen group 3-like DNA/RNA helicase" evidence="1">
    <location>
        <begin position="241"/>
        <end position="635"/>
    </location>
</feature>
<evidence type="ECO:0000259" key="1">
    <source>
        <dbReference type="Pfam" id="PF09848"/>
    </source>
</evidence>
<dbReference type="InterPro" id="IPR018647">
    <property type="entry name" value="SLFN_3-like_DNA/RNA_helicase"/>
</dbReference>
<organism evidence="2 3">
    <name type="scientific">Falsiroseomonas tokyonensis</name>
    <dbReference type="NCBI Taxonomy" id="430521"/>
    <lineage>
        <taxon>Bacteria</taxon>
        <taxon>Pseudomonadati</taxon>
        <taxon>Pseudomonadota</taxon>
        <taxon>Alphaproteobacteria</taxon>
        <taxon>Acetobacterales</taxon>
        <taxon>Roseomonadaceae</taxon>
        <taxon>Falsiroseomonas</taxon>
    </lineage>
</organism>
<dbReference type="GO" id="GO:0004386">
    <property type="term" value="F:helicase activity"/>
    <property type="evidence" value="ECO:0007669"/>
    <property type="project" value="UniProtKB-KW"/>
</dbReference>
<keyword evidence="2" id="KW-0347">Helicase</keyword>
<dbReference type="EMBL" id="JBHRSB010000003">
    <property type="protein sequence ID" value="MFC3000666.1"/>
    <property type="molecule type" value="Genomic_DNA"/>
</dbReference>
<comment type="caution">
    <text evidence="2">The sequence shown here is derived from an EMBL/GenBank/DDBJ whole genome shotgun (WGS) entry which is preliminary data.</text>
</comment>
<keyword evidence="3" id="KW-1185">Reference proteome</keyword>
<sequence length="685" mass="73333">MRAWFACTGSELLALTPDGVAAALAASQMSRRLSGEPAQLRAWAEQVRMLQHCVREGGGEAWTLALEFDLLRLEKRIDAVLLTAGAILVLEFKVGATSIANADRAQVFDYAQDLFDFHAASRRHPIQPILVATHCVSPAPFQIPLPVAGVLPVAEANAATLPGLLTALRDALPAPAVPLDGLAWREAPYRPVPSIIEAAATLFARNSVAEIAAARADAANLTRTTAAIEAALDAAQAAGERVVVFVTGIPGAGKTLCGLNVVFGEQRRAGSAFLTGNSPLVAVLREALACNRAGIDLARGPSADPERRRLAPRPRQARHEATQALQNVHRFLADNAARTTPPAERMIVFDEAQRAWDAAQAMRDTQRRVSTLRMSEPAHALEIMGRHNGFAAIVALIGNGQEINTGEAGLREWGAVIAATPGWRAVAAPRALHATEPAQRLADSHPPWLTLDPALDLTVSLRSVRSEAAALWVDAVLRGAAAEAAAVARAVPEGLPFLLTRSLAEARRALRHLTPGLRRAGFVRSSGARRLRAEGFDAQLMGTEEPVAWFLERWPDIRASDALEVAATEYACQGLELDTVGLAWGGDFVRQGSAWVARSFAGSAWQRAAKDQDFVRNTYRVLLTRARYETVIWVPRGSPRDHAFYDATRDAAEMDAVADFLAACGARPLPAASPAAQDTAPARLL</sequence>
<keyword evidence="2" id="KW-0067">ATP-binding</keyword>
<protein>
    <submittedName>
        <fullName evidence="2">DNA/RNA helicase domain-containing protein</fullName>
    </submittedName>
</protein>
<evidence type="ECO:0000313" key="3">
    <source>
        <dbReference type="Proteomes" id="UP001595420"/>
    </source>
</evidence>
<dbReference type="RefSeq" id="WP_216836744.1">
    <property type="nucleotide sequence ID" value="NZ_JAFNJS010000003.1"/>
</dbReference>
<reference evidence="3" key="1">
    <citation type="journal article" date="2019" name="Int. J. Syst. Evol. Microbiol.">
        <title>The Global Catalogue of Microorganisms (GCM) 10K type strain sequencing project: providing services to taxonomists for standard genome sequencing and annotation.</title>
        <authorList>
            <consortium name="The Broad Institute Genomics Platform"/>
            <consortium name="The Broad Institute Genome Sequencing Center for Infectious Disease"/>
            <person name="Wu L."/>
            <person name="Ma J."/>
        </authorList>
    </citation>
    <scope>NUCLEOTIDE SEQUENCE [LARGE SCALE GENOMIC DNA]</scope>
    <source>
        <strain evidence="3">CGMCC 1.16855</strain>
    </source>
</reference>
<dbReference type="Proteomes" id="UP001595420">
    <property type="component" value="Unassembled WGS sequence"/>
</dbReference>
<proteinExistence type="predicted"/>
<gene>
    <name evidence="2" type="ORF">ACFOD3_12225</name>
</gene>
<keyword evidence="2" id="KW-0378">Hydrolase</keyword>